<evidence type="ECO:0000313" key="2">
    <source>
        <dbReference type="Proteomes" id="UP000000393"/>
    </source>
</evidence>
<dbReference type="HOGENOM" id="CLU_3082344_0_0_6"/>
<gene>
    <name evidence="1" type="ordered locus">Nwat_2592</name>
</gene>
<keyword evidence="2" id="KW-1185">Reference proteome</keyword>
<reference evidence="1 2" key="1">
    <citation type="submission" date="2010-06" db="EMBL/GenBank/DDBJ databases">
        <title>Complete sequence of chromosome of Nitrosococcus watsoni C-113.</title>
        <authorList>
            <consortium name="US DOE Joint Genome Institute"/>
            <person name="Lucas S."/>
            <person name="Copeland A."/>
            <person name="Lapidus A."/>
            <person name="Cheng J.-F."/>
            <person name="Bruce D."/>
            <person name="Goodwin L."/>
            <person name="Pitluck S."/>
            <person name="Malfatti S.A."/>
            <person name="Chain P.S.G."/>
            <person name="Land M."/>
            <person name="Hauser L."/>
            <person name="Kyrpides N."/>
            <person name="Ivanova N."/>
            <person name="Cambell M.A."/>
            <person name="Heidelberg J.F."/>
            <person name="Klotz M.G."/>
            <person name="Woyke T."/>
        </authorList>
    </citation>
    <scope>NUCLEOTIDE SEQUENCE [LARGE SCALE GENOMIC DNA]</scope>
    <source>
        <strain evidence="1 2">C-113</strain>
    </source>
</reference>
<dbReference type="Proteomes" id="UP000000393">
    <property type="component" value="Chromosome"/>
</dbReference>
<proteinExistence type="predicted"/>
<name>D8KA16_NITWC</name>
<organism evidence="1 2">
    <name type="scientific">Nitrosococcus watsoni (strain C-113)</name>
    <dbReference type="NCBI Taxonomy" id="105559"/>
    <lineage>
        <taxon>Bacteria</taxon>
        <taxon>Pseudomonadati</taxon>
        <taxon>Pseudomonadota</taxon>
        <taxon>Gammaproteobacteria</taxon>
        <taxon>Chromatiales</taxon>
        <taxon>Chromatiaceae</taxon>
        <taxon>Nitrosococcus</taxon>
    </lineage>
</organism>
<dbReference type="EMBL" id="CP002086">
    <property type="protein sequence ID" value="ADJ29374.1"/>
    <property type="molecule type" value="Genomic_DNA"/>
</dbReference>
<dbReference type="AlphaFoldDB" id="D8KA16"/>
<evidence type="ECO:0000313" key="1">
    <source>
        <dbReference type="EMBL" id="ADJ29374.1"/>
    </source>
</evidence>
<dbReference type="KEGG" id="nwa:Nwat_2592"/>
<sequence length="52" mass="5986">MIYAGQDLTRKAFPLPKTNINSHTCYMKELKRIEAPILVLAVINYEHTPLND</sequence>
<protein>
    <submittedName>
        <fullName evidence="1">Uncharacterized protein</fullName>
    </submittedName>
</protein>
<accession>D8KA16</accession>